<evidence type="ECO:0000313" key="1">
    <source>
        <dbReference type="EMBL" id="JAH80806.1"/>
    </source>
</evidence>
<accession>A0A0E9VRX6</accession>
<proteinExistence type="predicted"/>
<dbReference type="EMBL" id="GBXM01027771">
    <property type="protein sequence ID" value="JAH80806.1"/>
    <property type="molecule type" value="Transcribed_RNA"/>
</dbReference>
<protein>
    <submittedName>
        <fullName evidence="1">Uncharacterized protein</fullName>
    </submittedName>
</protein>
<organism evidence="1">
    <name type="scientific">Anguilla anguilla</name>
    <name type="common">European freshwater eel</name>
    <name type="synonym">Muraena anguilla</name>
    <dbReference type="NCBI Taxonomy" id="7936"/>
    <lineage>
        <taxon>Eukaryota</taxon>
        <taxon>Metazoa</taxon>
        <taxon>Chordata</taxon>
        <taxon>Craniata</taxon>
        <taxon>Vertebrata</taxon>
        <taxon>Euteleostomi</taxon>
        <taxon>Actinopterygii</taxon>
        <taxon>Neopterygii</taxon>
        <taxon>Teleostei</taxon>
        <taxon>Anguilliformes</taxon>
        <taxon>Anguillidae</taxon>
        <taxon>Anguilla</taxon>
    </lineage>
</organism>
<reference evidence="1" key="2">
    <citation type="journal article" date="2015" name="Fish Shellfish Immunol.">
        <title>Early steps in the European eel (Anguilla anguilla)-Vibrio vulnificus interaction in the gills: Role of the RtxA13 toxin.</title>
        <authorList>
            <person name="Callol A."/>
            <person name="Pajuelo D."/>
            <person name="Ebbesson L."/>
            <person name="Teles M."/>
            <person name="MacKenzie S."/>
            <person name="Amaro C."/>
        </authorList>
    </citation>
    <scope>NUCLEOTIDE SEQUENCE</scope>
</reference>
<dbReference type="EMBL" id="GBXM01032236">
    <property type="protein sequence ID" value="JAH76341.1"/>
    <property type="molecule type" value="Transcribed_RNA"/>
</dbReference>
<reference evidence="1" key="1">
    <citation type="submission" date="2014-11" db="EMBL/GenBank/DDBJ databases">
        <authorList>
            <person name="Amaro Gonzalez C."/>
        </authorList>
    </citation>
    <scope>NUCLEOTIDE SEQUENCE</scope>
</reference>
<sequence length="19" mass="2146">MTGNMRGGVLLQQRDLRSN</sequence>
<dbReference type="AlphaFoldDB" id="A0A0E9VRX6"/>
<name>A0A0E9VRX6_ANGAN</name>